<keyword evidence="1" id="KW-0472">Membrane</keyword>
<evidence type="ECO:0008006" key="3">
    <source>
        <dbReference type="Google" id="ProtNLM"/>
    </source>
</evidence>
<dbReference type="EMBL" id="CADCTS010000512">
    <property type="protein sequence ID" value="CAA9341303.1"/>
    <property type="molecule type" value="Genomic_DNA"/>
</dbReference>
<organism evidence="2">
    <name type="scientific">uncultured Friedmanniella sp</name>
    <dbReference type="NCBI Taxonomy" id="335381"/>
    <lineage>
        <taxon>Bacteria</taxon>
        <taxon>Bacillati</taxon>
        <taxon>Actinomycetota</taxon>
        <taxon>Actinomycetes</taxon>
        <taxon>Propionibacteriales</taxon>
        <taxon>Nocardioidaceae</taxon>
        <taxon>Friedmanniella</taxon>
        <taxon>environmental samples</taxon>
    </lineage>
</organism>
<evidence type="ECO:0000313" key="2">
    <source>
        <dbReference type="EMBL" id="CAA9341303.1"/>
    </source>
</evidence>
<feature type="transmembrane region" description="Helical" evidence="1">
    <location>
        <begin position="133"/>
        <end position="158"/>
    </location>
</feature>
<accession>A0A6J4LY58</accession>
<dbReference type="AlphaFoldDB" id="A0A6J4LY58"/>
<dbReference type="InterPro" id="IPR007403">
    <property type="entry name" value="DUF456"/>
</dbReference>
<feature type="transmembrane region" description="Helical" evidence="1">
    <location>
        <begin position="12"/>
        <end position="41"/>
    </location>
</feature>
<gene>
    <name evidence="2" type="ORF">AVDCRST_MAG48-3656</name>
</gene>
<reference evidence="2" key="1">
    <citation type="submission" date="2020-02" db="EMBL/GenBank/DDBJ databases">
        <authorList>
            <person name="Meier V. D."/>
        </authorList>
    </citation>
    <scope>NUCLEOTIDE SEQUENCE</scope>
    <source>
        <strain evidence="2">AVDCRST_MAG48</strain>
    </source>
</reference>
<proteinExistence type="predicted"/>
<name>A0A6J4LY58_9ACTN</name>
<keyword evidence="1" id="KW-1133">Transmembrane helix</keyword>
<dbReference type="Pfam" id="PF04306">
    <property type="entry name" value="DUF456"/>
    <property type="match status" value="1"/>
</dbReference>
<evidence type="ECO:0000256" key="1">
    <source>
        <dbReference type="SAM" id="Phobius"/>
    </source>
</evidence>
<feature type="transmembrane region" description="Helical" evidence="1">
    <location>
        <begin position="88"/>
        <end position="112"/>
    </location>
</feature>
<feature type="transmembrane region" description="Helical" evidence="1">
    <location>
        <begin position="48"/>
        <end position="68"/>
    </location>
</feature>
<keyword evidence="1" id="KW-0812">Transmembrane</keyword>
<protein>
    <recommendedName>
        <fullName evidence="3">DUF456 domain-containing protein</fullName>
    </recommendedName>
</protein>
<sequence length="159" mass="15657">MVDSLLVGLVMLVGLVGVVVPVLPGTALVLAAGVAWAVLVVDGGAGRWVVVGVMAALFLAGLVLKVALPGRRLSGELPRSTLAATGVGAAVGFVVLPPLGLLLGAVVGTYAAEARRVGPGAPARESTVRVLKAVGLGVLAELTAAVLMIGTWLVGLAVT</sequence>